<dbReference type="GeneID" id="116224044"/>
<proteinExistence type="predicted"/>
<reference evidence="3" key="1">
    <citation type="submission" date="2025-08" db="UniProtKB">
        <authorList>
            <consortium name="RefSeq"/>
        </authorList>
    </citation>
    <scope>IDENTIFICATION</scope>
</reference>
<accession>A0A6P8GLI6</accession>
<dbReference type="KEGG" id="char:116224044"/>
<evidence type="ECO:0000256" key="1">
    <source>
        <dbReference type="SAM" id="Coils"/>
    </source>
</evidence>
<dbReference type="OrthoDB" id="10260387at2759"/>
<evidence type="ECO:0000313" key="2">
    <source>
        <dbReference type="Proteomes" id="UP000515152"/>
    </source>
</evidence>
<evidence type="ECO:0000313" key="3">
    <source>
        <dbReference type="RefSeq" id="XP_031438456.1"/>
    </source>
</evidence>
<keyword evidence="1" id="KW-0175">Coiled coil</keyword>
<dbReference type="Proteomes" id="UP000515152">
    <property type="component" value="Chromosome 16"/>
</dbReference>
<dbReference type="AlphaFoldDB" id="A0A6P8GLI6"/>
<gene>
    <name evidence="3" type="primary">LOC116224044</name>
</gene>
<sequence length="386" mass="43798">MELLLVSRIRVSSVLYKEQTTSCASIPLHMHIKTPTHLIQRTVSEYHQNSSMALSKTQQTFMDVAIPSLKRGVISFNELACKLLVTNVSYILKTHVMFEELRNIIEASQKSIGQSERAASSELYKLDTHYEELTVQKGVLEKKKRERKTQRDSLTIQLSQCKETLNAYSNSLERAKRLARDAQQRLQNQEHKKRESQKLRDAGYGLLALPIIGWIAGPFMIDAGIKDYDNASYTARQATDVVKSAERDVANFSSKVSQLTSDTDNMNGKIKKLYWEIEGVDREISDIKQQRTVMADIQVKMRSCVTLLGSLAKTTNAAELETRHIMVLESLMKILQHVFALSIKLLGDRFYNDAELKGLITTLQNNQQKLQALPNANKNDSLDDFS</sequence>
<dbReference type="RefSeq" id="XP_031438456.1">
    <property type="nucleotide sequence ID" value="XM_031582596.2"/>
</dbReference>
<protein>
    <submittedName>
        <fullName evidence="3">Uncharacterized protein LOC116224044</fullName>
    </submittedName>
</protein>
<keyword evidence="2" id="KW-1185">Reference proteome</keyword>
<organism evidence="2 3">
    <name type="scientific">Clupea harengus</name>
    <name type="common">Atlantic herring</name>
    <dbReference type="NCBI Taxonomy" id="7950"/>
    <lineage>
        <taxon>Eukaryota</taxon>
        <taxon>Metazoa</taxon>
        <taxon>Chordata</taxon>
        <taxon>Craniata</taxon>
        <taxon>Vertebrata</taxon>
        <taxon>Euteleostomi</taxon>
        <taxon>Actinopterygii</taxon>
        <taxon>Neopterygii</taxon>
        <taxon>Teleostei</taxon>
        <taxon>Clupei</taxon>
        <taxon>Clupeiformes</taxon>
        <taxon>Clupeoidei</taxon>
        <taxon>Clupeidae</taxon>
        <taxon>Clupea</taxon>
    </lineage>
</organism>
<feature type="coiled-coil region" evidence="1">
    <location>
        <begin position="158"/>
        <end position="199"/>
    </location>
</feature>
<name>A0A6P8GLI6_CLUHA</name>